<keyword evidence="3" id="KW-0809">Transit peptide</keyword>
<proteinExistence type="inferred from homology"/>
<dbReference type="PANTHER" id="PTHR13068:SF36">
    <property type="entry name" value="TRANSCRIPTION TERMINATION FACTOR MTEF1, CHLOROPLASTIC"/>
    <property type="match status" value="1"/>
</dbReference>
<protein>
    <submittedName>
        <fullName evidence="6">Transcription termination factor MTEF1, chloroplastic isoform X1</fullName>
    </submittedName>
</protein>
<dbReference type="InterPro" id="IPR038538">
    <property type="entry name" value="MTERF_sf"/>
</dbReference>
<dbReference type="SMART" id="SM00733">
    <property type="entry name" value="Mterf"/>
    <property type="match status" value="6"/>
</dbReference>
<evidence type="ECO:0000256" key="3">
    <source>
        <dbReference type="ARBA" id="ARBA00022946"/>
    </source>
</evidence>
<dbReference type="GO" id="GO:0009658">
    <property type="term" value="P:chloroplast organization"/>
    <property type="evidence" value="ECO:0000318"/>
    <property type="project" value="GO_Central"/>
</dbReference>
<name>A0A1U8A8N2_NELNU</name>
<accession>A0A1U8A8N2</accession>
<evidence type="ECO:0000313" key="5">
    <source>
        <dbReference type="Proteomes" id="UP000189703"/>
    </source>
</evidence>
<dbReference type="FunCoup" id="A0A1U8A8N2">
    <property type="interactions" value="464"/>
</dbReference>
<dbReference type="Pfam" id="PF02536">
    <property type="entry name" value="mTERF"/>
    <property type="match status" value="1"/>
</dbReference>
<dbReference type="GeneID" id="104598104"/>
<dbReference type="RefSeq" id="XP_010258318.1">
    <property type="nucleotide sequence ID" value="XM_010260016.2"/>
</dbReference>
<dbReference type="GO" id="GO:0003676">
    <property type="term" value="F:nucleic acid binding"/>
    <property type="evidence" value="ECO:0007669"/>
    <property type="project" value="InterPro"/>
</dbReference>
<gene>
    <name evidence="6" type="primary">LOC104598104</name>
</gene>
<evidence type="ECO:0000256" key="4">
    <source>
        <dbReference type="SAM" id="MobiDB-lite"/>
    </source>
</evidence>
<feature type="compositionally biased region" description="Basic residues" evidence="4">
    <location>
        <begin position="15"/>
        <end position="29"/>
    </location>
</feature>
<dbReference type="KEGG" id="nnu:104598104"/>
<keyword evidence="2" id="KW-0804">Transcription</keyword>
<dbReference type="OrthoDB" id="637682at2759"/>
<dbReference type="Proteomes" id="UP000189703">
    <property type="component" value="Unplaced"/>
</dbReference>
<evidence type="ECO:0000256" key="2">
    <source>
        <dbReference type="ARBA" id="ARBA00022472"/>
    </source>
</evidence>
<sequence length="368" mass="42479">MIIRLQIPTSTPHWHSSRHPSPRIRRKNRFSNPNPNPNLDPNKHYSQVLHGFTPLKTRTIFSAPLPNNPASDSGLRFRQKLLYLESLNVDSTKALDKNPDLRSAPVESIKSVEKCLYSMGIERSDIGRIFGMHPQLLTCDPYTDLYPIFDFLLNEVDIPFSDIRKSIVRCPRLLICSVRDQLKPTLYFLRRLGFVGPHAITCQTTLLLVSSVEGTLIPKLDYLQSLGFSYKETVKMVLRSPGLLTFSISNNFRPKVEYFLNEMKGDLAELKRFPQYFSFSLEGKIKPRHRLLVEHGFSLPLSQMLKVSDGEFRDWLVEMQLRSVDEKLSSYGGDQDGDTMSLLKKEQNIGSVLNRWNTYQRYFTIYLE</sequence>
<keyword evidence="2" id="KW-0805">Transcription regulation</keyword>
<dbReference type="PANTHER" id="PTHR13068">
    <property type="entry name" value="CGI-12 PROTEIN-RELATED"/>
    <property type="match status" value="1"/>
</dbReference>
<keyword evidence="5" id="KW-1185">Reference proteome</keyword>
<dbReference type="GO" id="GO:0009507">
    <property type="term" value="C:chloroplast"/>
    <property type="evidence" value="ECO:0000318"/>
    <property type="project" value="GO_Central"/>
</dbReference>
<dbReference type="OMA" id="RFQLHYP"/>
<reference evidence="6" key="1">
    <citation type="submission" date="2025-08" db="UniProtKB">
        <authorList>
            <consortium name="RefSeq"/>
        </authorList>
    </citation>
    <scope>IDENTIFICATION</scope>
</reference>
<evidence type="ECO:0000313" key="6">
    <source>
        <dbReference type="RefSeq" id="XP_010258318.1"/>
    </source>
</evidence>
<feature type="region of interest" description="Disordered" evidence="4">
    <location>
        <begin position="7"/>
        <end position="42"/>
    </location>
</feature>
<dbReference type="InParanoid" id="A0A1U8A8N2"/>
<dbReference type="GO" id="GO:0006353">
    <property type="term" value="P:DNA-templated transcription termination"/>
    <property type="evidence" value="ECO:0007669"/>
    <property type="project" value="UniProtKB-KW"/>
</dbReference>
<dbReference type="AlphaFoldDB" id="A0A1U8A8N2"/>
<dbReference type="InterPro" id="IPR003690">
    <property type="entry name" value="MTERF"/>
</dbReference>
<organism evidence="5 6">
    <name type="scientific">Nelumbo nucifera</name>
    <name type="common">Sacred lotus</name>
    <dbReference type="NCBI Taxonomy" id="4432"/>
    <lineage>
        <taxon>Eukaryota</taxon>
        <taxon>Viridiplantae</taxon>
        <taxon>Streptophyta</taxon>
        <taxon>Embryophyta</taxon>
        <taxon>Tracheophyta</taxon>
        <taxon>Spermatophyta</taxon>
        <taxon>Magnoliopsida</taxon>
        <taxon>Proteales</taxon>
        <taxon>Nelumbonaceae</taxon>
        <taxon>Nelumbo</taxon>
    </lineage>
</organism>
<comment type="similarity">
    <text evidence="1">Belongs to the mTERF family.</text>
</comment>
<keyword evidence="2" id="KW-0806">Transcription termination</keyword>
<dbReference type="eggNOG" id="KOG1267">
    <property type="taxonomic scope" value="Eukaryota"/>
</dbReference>
<evidence type="ECO:0000256" key="1">
    <source>
        <dbReference type="ARBA" id="ARBA00007692"/>
    </source>
</evidence>
<dbReference type="Gene3D" id="1.25.70.10">
    <property type="entry name" value="Transcription termination factor 3, mitochondrial"/>
    <property type="match status" value="1"/>
</dbReference>